<feature type="region of interest" description="Disordered" evidence="1">
    <location>
        <begin position="1"/>
        <end position="66"/>
    </location>
</feature>
<feature type="compositionally biased region" description="Low complexity" evidence="1">
    <location>
        <begin position="7"/>
        <end position="19"/>
    </location>
</feature>
<feature type="compositionally biased region" description="Gly residues" evidence="1">
    <location>
        <begin position="57"/>
        <end position="66"/>
    </location>
</feature>
<accession>A0A1E7MXW4</accession>
<evidence type="ECO:0000313" key="3">
    <source>
        <dbReference type="Proteomes" id="UP000037395"/>
    </source>
</evidence>
<dbReference type="EMBL" id="JPRF03000076">
    <property type="protein sequence ID" value="OEV33083.1"/>
    <property type="molecule type" value="Genomic_DNA"/>
</dbReference>
<dbReference type="Proteomes" id="UP000037395">
    <property type="component" value="Unassembled WGS sequence"/>
</dbReference>
<keyword evidence="3" id="KW-1185">Reference proteome</keyword>
<name>A0A1E7MXW4_KITAU</name>
<dbReference type="AlphaFoldDB" id="A0A1E7MXW4"/>
<reference evidence="2" key="1">
    <citation type="submission" date="2016-08" db="EMBL/GenBank/DDBJ databases">
        <title>Sequencing, Assembly and Comparative Genomics of S. aureofaciens ATCC 10762.</title>
        <authorList>
            <person name="Gradnigo J.S."/>
            <person name="Johnson N."/>
            <person name="Somerville G.A."/>
        </authorList>
    </citation>
    <scope>NUCLEOTIDE SEQUENCE [LARGE SCALE GENOMIC DNA]</scope>
    <source>
        <strain evidence="2">ATCC 10762</strain>
    </source>
</reference>
<evidence type="ECO:0000256" key="1">
    <source>
        <dbReference type="SAM" id="MobiDB-lite"/>
    </source>
</evidence>
<gene>
    <name evidence="2" type="ORF">HS99_0014580</name>
</gene>
<protein>
    <submittedName>
        <fullName evidence="2">Uncharacterized protein</fullName>
    </submittedName>
</protein>
<sequence>MTRTLRSSGSAVVQASGGQHVRAEHVRSQRPQGSGVDAPALPVAGRGEGGQRIVLEGGEGLQNGYL</sequence>
<organism evidence="2 3">
    <name type="scientific">Kitasatospora aureofaciens</name>
    <name type="common">Streptomyces aureofaciens</name>
    <dbReference type="NCBI Taxonomy" id="1894"/>
    <lineage>
        <taxon>Bacteria</taxon>
        <taxon>Bacillati</taxon>
        <taxon>Actinomycetota</taxon>
        <taxon>Actinomycetes</taxon>
        <taxon>Kitasatosporales</taxon>
        <taxon>Streptomycetaceae</taxon>
        <taxon>Kitasatospora</taxon>
    </lineage>
</organism>
<proteinExistence type="predicted"/>
<comment type="caution">
    <text evidence="2">The sequence shown here is derived from an EMBL/GenBank/DDBJ whole genome shotgun (WGS) entry which is preliminary data.</text>
</comment>
<evidence type="ECO:0000313" key="2">
    <source>
        <dbReference type="EMBL" id="OEV33083.1"/>
    </source>
</evidence>